<keyword evidence="2" id="KW-0378">Hydrolase</keyword>
<evidence type="ECO:0000256" key="1">
    <source>
        <dbReference type="ARBA" id="ARBA00022722"/>
    </source>
</evidence>
<dbReference type="RefSeq" id="WP_405311487.1">
    <property type="nucleotide sequence ID" value="NZ_CP088155.1"/>
</dbReference>
<proteinExistence type="predicted"/>
<evidence type="ECO:0000256" key="2">
    <source>
        <dbReference type="ARBA" id="ARBA00022801"/>
    </source>
</evidence>
<keyword evidence="6" id="KW-1185">Reference proteome</keyword>
<gene>
    <name evidence="5" type="ORF">LQ356_03220</name>
</gene>
<dbReference type="Pfam" id="PF04231">
    <property type="entry name" value="Endonuclease_1"/>
    <property type="match status" value="1"/>
</dbReference>
<keyword evidence="1" id="KW-0540">Nuclease</keyword>
<dbReference type="InterPro" id="IPR007346">
    <property type="entry name" value="Endonuclease-I"/>
</dbReference>
<dbReference type="PANTHER" id="PTHR33607:SF2">
    <property type="entry name" value="ENDONUCLEASE-1"/>
    <property type="match status" value="1"/>
</dbReference>
<reference evidence="5" key="1">
    <citation type="submission" date="2021-11" db="EMBL/GenBank/DDBJ databases">
        <title>The first genome sequence of unculturable Mycoplasma faucium obtained by de novo assembly of metagenomic reads.</title>
        <authorList>
            <person name="Sabat A.J."/>
            <person name="Bathoorn E."/>
            <person name="Akkerboom V."/>
            <person name="Friedrich A.W."/>
        </authorList>
    </citation>
    <scope>NUCLEOTIDE SEQUENCE [LARGE SCALE GENOMIC DNA]</scope>
    <source>
        <strain evidence="5">UMCG-MFM1</strain>
    </source>
</reference>
<feature type="signal peptide" evidence="3">
    <location>
        <begin position="1"/>
        <end position="24"/>
    </location>
</feature>
<protein>
    <submittedName>
        <fullName evidence="5">Endonuclease</fullName>
    </submittedName>
</protein>
<dbReference type="Pfam" id="PF04200">
    <property type="entry name" value="Lipoprotein_17"/>
    <property type="match status" value="1"/>
</dbReference>
<evidence type="ECO:0000259" key="4">
    <source>
        <dbReference type="Pfam" id="PF04200"/>
    </source>
</evidence>
<evidence type="ECO:0000256" key="3">
    <source>
        <dbReference type="SAM" id="SignalP"/>
    </source>
</evidence>
<dbReference type="GO" id="GO:0004519">
    <property type="term" value="F:endonuclease activity"/>
    <property type="evidence" value="ECO:0007669"/>
    <property type="project" value="UniProtKB-KW"/>
</dbReference>
<dbReference type="InterPro" id="IPR044925">
    <property type="entry name" value="His-Me_finger_sf"/>
</dbReference>
<sequence length="470" mass="55265">MLNRKNRILLFSSSLSIIPISLMASKCNHIFNLKSVTLKPNVKNFNNLTKDDFIWEGLLNIYEIVDFKADYYQDKNKVIIEYKIKNKITKKIIKYEVKTISTPKINGDNIDDIANNISIDYKGNKWEKLPSEVNNSDFDFSNFDKSKYNVDMITFEEINDKEGTLKIKYRLKTNDNLKISKIISKVISGFKKNISQPPQYEYDSSNNYYSFAEGLKGEELFDAIYQKQKEKLGGIKNYGYLYKVYESAFLDKYFEKNKTILDVYSENPFGPDPYEFNVGEYEGVGGHPKPGSQKNQEGNVYNREHVIPQSWFNKVEPTRNDAHFIWPTDKMVNQWRGNYPHYNVSNPTKTSKNGTKIDNWYCEPIDYFKGDFARAYFYFQITHQNGYNQRGSEVFKNVYPYFNDKFLNCYYEWAKNDKVDQIEIDRNNDIANNHYNGLRNPFIDYPNLPELIWGKKGLTFKNYGVLKSVK</sequence>
<dbReference type="Proteomes" id="UP001622612">
    <property type="component" value="Chromosome"/>
</dbReference>
<keyword evidence="5" id="KW-0255">Endonuclease</keyword>
<accession>A0ABZ2TL61</accession>
<dbReference type="EMBL" id="CP088155">
    <property type="protein sequence ID" value="WYM97185.1"/>
    <property type="molecule type" value="Genomic_DNA"/>
</dbReference>
<organism evidence="5 6">
    <name type="scientific">Metamycoplasma faucium</name>
    <dbReference type="NCBI Taxonomy" id="56142"/>
    <lineage>
        <taxon>Bacteria</taxon>
        <taxon>Bacillati</taxon>
        <taxon>Mycoplasmatota</taxon>
        <taxon>Mycoplasmoidales</taxon>
        <taxon>Metamycoplasmataceae</taxon>
        <taxon>Metamycoplasma</taxon>
    </lineage>
</organism>
<feature type="domain" description="Lipoprotein-associated type-17" evidence="4">
    <location>
        <begin position="110"/>
        <end position="192"/>
    </location>
</feature>
<keyword evidence="3" id="KW-0732">Signal</keyword>
<dbReference type="SUPFAM" id="SSF54060">
    <property type="entry name" value="His-Me finger endonucleases"/>
    <property type="match status" value="1"/>
</dbReference>
<name>A0ABZ2TL61_9BACT</name>
<dbReference type="InterPro" id="IPR007326">
    <property type="entry name" value="Lipoprotein-assoc_dom"/>
</dbReference>
<feature type="chain" id="PRO_5045388768" evidence="3">
    <location>
        <begin position="25"/>
        <end position="470"/>
    </location>
</feature>
<dbReference type="PANTHER" id="PTHR33607">
    <property type="entry name" value="ENDONUCLEASE-1"/>
    <property type="match status" value="1"/>
</dbReference>
<evidence type="ECO:0000313" key="6">
    <source>
        <dbReference type="Proteomes" id="UP001622612"/>
    </source>
</evidence>
<evidence type="ECO:0000313" key="5">
    <source>
        <dbReference type="EMBL" id="WYM97185.1"/>
    </source>
</evidence>